<proteinExistence type="predicted"/>
<gene>
    <name evidence="1" type="ORF">MHBO_004319</name>
</gene>
<accession>A0ABV2AT78</accession>
<dbReference type="EMBL" id="JBDODL010003737">
    <property type="protein sequence ID" value="MES1922794.1"/>
    <property type="molecule type" value="Genomic_DNA"/>
</dbReference>
<organism evidence="1 2">
    <name type="scientific">Bonamia ostreae</name>
    <dbReference type="NCBI Taxonomy" id="126728"/>
    <lineage>
        <taxon>Eukaryota</taxon>
        <taxon>Sar</taxon>
        <taxon>Rhizaria</taxon>
        <taxon>Endomyxa</taxon>
        <taxon>Ascetosporea</taxon>
        <taxon>Haplosporida</taxon>
        <taxon>Bonamia</taxon>
    </lineage>
</organism>
<protein>
    <submittedName>
        <fullName evidence="1">Uncharacterized protein</fullName>
    </submittedName>
</protein>
<sequence>KFATQEFAWCFSELFDDYGEVLLQVDPIIDQQSAKNPQNEHRFLKMANLYLKKSVQTESEFIKNLAHALRTQKGLKPFPECYFLFEMELLNEDKFPKNRIAPSLVPMKQPQNCLDDDLITFEIDEFLESAEVYPELEYRNILYLQPLTLSSSKY</sequence>
<name>A0ABV2AT78_9EUKA</name>
<comment type="caution">
    <text evidence="1">The sequence shown here is derived from an EMBL/GenBank/DDBJ whole genome shotgun (WGS) entry which is preliminary data.</text>
</comment>
<evidence type="ECO:0000313" key="1">
    <source>
        <dbReference type="EMBL" id="MES1922794.1"/>
    </source>
</evidence>
<feature type="non-terminal residue" evidence="1">
    <location>
        <position position="1"/>
    </location>
</feature>
<reference evidence="1 2" key="1">
    <citation type="journal article" date="2024" name="BMC Biol.">
        <title>Comparative genomics of Ascetosporea gives new insight into the evolutionary basis for animal parasitism in Rhizaria.</title>
        <authorList>
            <person name="Hiltunen Thoren M."/>
            <person name="Onut-Brannstrom I."/>
            <person name="Alfjorden A."/>
            <person name="Peckova H."/>
            <person name="Swords F."/>
            <person name="Hooper C."/>
            <person name="Holzer A.S."/>
            <person name="Bass D."/>
            <person name="Burki F."/>
        </authorList>
    </citation>
    <scope>NUCLEOTIDE SEQUENCE [LARGE SCALE GENOMIC DNA]</scope>
    <source>
        <strain evidence="1">20-A016</strain>
    </source>
</reference>
<keyword evidence="2" id="KW-1185">Reference proteome</keyword>
<dbReference type="Proteomes" id="UP001439008">
    <property type="component" value="Unassembled WGS sequence"/>
</dbReference>
<feature type="non-terminal residue" evidence="1">
    <location>
        <position position="154"/>
    </location>
</feature>
<evidence type="ECO:0000313" key="2">
    <source>
        <dbReference type="Proteomes" id="UP001439008"/>
    </source>
</evidence>